<sequence length="610" mass="67569">MEEEKPSSSESAVHEEDGKAGSSTNGDQGWQTVTYAKRRRKSQPSKPSPGLDPEKSSSEAFSDSSNVFRPLEQHSEEQIHLLNLPNLQESQKAVAETVSKSKPSTSGAAGSSSDDGGDSDGEVARGAENKVEAKKRKEKKPKKTKITISDAAEEIDASALAAFLADATKAYEEFHFLQLMRFADYFACAFSKISPSQFQWPKMLKESSVAMNSIMPLCYISEPVYKTSIEWISKRSANALGEFLMWSLDCALEDLAGQQSGAKSYKKSIKFPHSKALVGIFVGIAMVLRWKPDVLISQLPTLMDHPRYQGQDKIPLYVWVISQACAGDLGVGMHSWAQILLPYVSGNSSCNPQLRDLVLQLVERILSDPKARPVLFNGVVRKRLRLVPPHSLDMLMRVTFPAPASRIKATERFEAIYPALKELALAGSPGTKAMKQVSQQLLPLAAGAISESKLNDPAENPELSKEAAVVFIWCLAQNADCYKQWEMLHFRNKEASVIVLQMLAGQWNDHAMRLAPLDNMKETLKSLRLKNRQMLAQVADPYWQACFKDANKYCEVILRRLTGRFSCMGSGVVVLTLAIATGAILLSPNMDLWDWKNLHIMISSSVLNIK</sequence>
<dbReference type="EMBL" id="CM056810">
    <property type="protein sequence ID" value="KAJ8646644.1"/>
    <property type="molecule type" value="Genomic_DNA"/>
</dbReference>
<protein>
    <submittedName>
        <fullName evidence="1">Uncharacterized protein</fullName>
    </submittedName>
</protein>
<keyword evidence="2" id="KW-1185">Reference proteome</keyword>
<gene>
    <name evidence="1" type="ORF">MRB53_008392</name>
</gene>
<accession>A0ACC2MLN5</accession>
<name>A0ACC2MLN5_PERAE</name>
<dbReference type="Proteomes" id="UP001234297">
    <property type="component" value="Chromosome 2"/>
</dbReference>
<comment type="caution">
    <text evidence="1">The sequence shown here is derived from an EMBL/GenBank/DDBJ whole genome shotgun (WGS) entry which is preliminary data.</text>
</comment>
<proteinExistence type="predicted"/>
<organism evidence="1 2">
    <name type="scientific">Persea americana</name>
    <name type="common">Avocado</name>
    <dbReference type="NCBI Taxonomy" id="3435"/>
    <lineage>
        <taxon>Eukaryota</taxon>
        <taxon>Viridiplantae</taxon>
        <taxon>Streptophyta</taxon>
        <taxon>Embryophyta</taxon>
        <taxon>Tracheophyta</taxon>
        <taxon>Spermatophyta</taxon>
        <taxon>Magnoliopsida</taxon>
        <taxon>Magnoliidae</taxon>
        <taxon>Laurales</taxon>
        <taxon>Lauraceae</taxon>
        <taxon>Persea</taxon>
    </lineage>
</organism>
<evidence type="ECO:0000313" key="1">
    <source>
        <dbReference type="EMBL" id="KAJ8646644.1"/>
    </source>
</evidence>
<reference evidence="1 2" key="1">
    <citation type="journal article" date="2022" name="Hortic Res">
        <title>A haplotype resolved chromosomal level avocado genome allows analysis of novel avocado genes.</title>
        <authorList>
            <person name="Nath O."/>
            <person name="Fletcher S.J."/>
            <person name="Hayward A."/>
            <person name="Shaw L.M."/>
            <person name="Masouleh A.K."/>
            <person name="Furtado A."/>
            <person name="Henry R.J."/>
            <person name="Mitter N."/>
        </authorList>
    </citation>
    <scope>NUCLEOTIDE SEQUENCE [LARGE SCALE GENOMIC DNA]</scope>
    <source>
        <strain evidence="2">cv. Hass</strain>
    </source>
</reference>
<evidence type="ECO:0000313" key="2">
    <source>
        <dbReference type="Proteomes" id="UP001234297"/>
    </source>
</evidence>